<dbReference type="InterPro" id="IPR036188">
    <property type="entry name" value="FAD/NAD-bd_sf"/>
</dbReference>
<comment type="caution">
    <text evidence="2">The sequence shown here is derived from an EMBL/GenBank/DDBJ whole genome shotgun (WGS) entry which is preliminary data.</text>
</comment>
<dbReference type="Gene3D" id="3.50.50.60">
    <property type="entry name" value="FAD/NAD(P)-binding domain"/>
    <property type="match status" value="1"/>
</dbReference>
<protein>
    <submittedName>
        <fullName evidence="2">FAD-dependent oxidoreductase dbaF</fullName>
    </submittedName>
</protein>
<dbReference type="Gene3D" id="1.10.405.20">
    <property type="match status" value="1"/>
</dbReference>
<dbReference type="Gene3D" id="3.30.70.1990">
    <property type="match status" value="1"/>
</dbReference>
<dbReference type="OrthoDB" id="68575at2759"/>
<sequence>MFGSLVRGTFLSLATHAILGYAADVETIERDVIVIGGGGSGAYTAARLFQKGVSVALIEKQNRLGGHVNTYTDPATGATTDYGVVVWANISVVTNFWNHYGEPLIQLPGQVGAGARAADFRSGTVLPAAATQLDPQAVASNLTAWITALQQYPGLISTFDPPYPVPEELLRPFGEYVQKHNLPLVAQFAANFGQGQGNILALPAIYIFKSFDIHQARALLDAPFLVSAKGNTQALYNKVRDELADNVFLDTCVDKIVRTENCVEVFVTTPSGPKLIKGTKLVITVPPKLENLGYLDLDQQEMTLYARFNNSYYWNAIVTNTGLPTNETFNNIDPMAPFGLAALPSVYTIQNTARIPGTFQAYFGSITPFTIQEVEEQIIATIARLRKGLGLPDPNPPTKVIECNSHNPFHLTVSSQEVANGFYREWLSLQGHRNTWWNGFSMIKAASQHKWSANTQVSQDDPELLQGTWSKQNGSLLRTTAMSQQNVLTLLAFKMAMPYFALTALALLSLANAIALPQDGDNPVVCPFNETVGPQIMLAHVTLPDGATEIDAWIYSRNWCSEANRVSTNLDICDLPPSSGHPVEFLHVPLFTKLSRPKINCYANIDIVFEGCREVNGTIDYQDVKAKITSKDGKSSATYECVQDVEHHGCDYNTGVKDSETKVEAFASCGILATE</sequence>
<organism evidence="2 3">
    <name type="scientific">Pseudocercospora fuligena</name>
    <dbReference type="NCBI Taxonomy" id="685502"/>
    <lineage>
        <taxon>Eukaryota</taxon>
        <taxon>Fungi</taxon>
        <taxon>Dikarya</taxon>
        <taxon>Ascomycota</taxon>
        <taxon>Pezizomycotina</taxon>
        <taxon>Dothideomycetes</taxon>
        <taxon>Dothideomycetidae</taxon>
        <taxon>Mycosphaerellales</taxon>
        <taxon>Mycosphaerellaceae</taxon>
        <taxon>Pseudocercospora</taxon>
    </lineage>
</organism>
<proteinExistence type="predicted"/>
<dbReference type="EMBL" id="JABCIY010000093">
    <property type="protein sequence ID" value="KAF7193114.1"/>
    <property type="molecule type" value="Genomic_DNA"/>
</dbReference>
<accession>A0A8H6RLA3</accession>
<dbReference type="SUPFAM" id="SSF51905">
    <property type="entry name" value="FAD/NAD(P)-binding domain"/>
    <property type="match status" value="1"/>
</dbReference>
<evidence type="ECO:0000256" key="1">
    <source>
        <dbReference type="SAM" id="SignalP"/>
    </source>
</evidence>
<name>A0A8H6RLA3_9PEZI</name>
<evidence type="ECO:0000313" key="2">
    <source>
        <dbReference type="EMBL" id="KAF7193114.1"/>
    </source>
</evidence>
<evidence type="ECO:0000313" key="3">
    <source>
        <dbReference type="Proteomes" id="UP000660729"/>
    </source>
</evidence>
<keyword evidence="1" id="KW-0732">Signal</keyword>
<feature type="chain" id="PRO_5034300534" evidence="1">
    <location>
        <begin position="23"/>
        <end position="675"/>
    </location>
</feature>
<dbReference type="Proteomes" id="UP000660729">
    <property type="component" value="Unassembled WGS sequence"/>
</dbReference>
<keyword evidence="3" id="KW-1185">Reference proteome</keyword>
<dbReference type="Pfam" id="PF13450">
    <property type="entry name" value="NAD_binding_8"/>
    <property type="match status" value="1"/>
</dbReference>
<gene>
    <name evidence="2" type="ORF">HII31_05548</name>
</gene>
<feature type="signal peptide" evidence="1">
    <location>
        <begin position="1"/>
        <end position="22"/>
    </location>
</feature>
<dbReference type="AlphaFoldDB" id="A0A8H6RLA3"/>
<reference evidence="2" key="1">
    <citation type="submission" date="2020-04" db="EMBL/GenBank/DDBJ databases">
        <title>Draft genome resource of the tomato pathogen Pseudocercospora fuligena.</title>
        <authorList>
            <person name="Zaccaron A."/>
        </authorList>
    </citation>
    <scope>NUCLEOTIDE SEQUENCE</scope>
    <source>
        <strain evidence="2">PF001</strain>
    </source>
</reference>